<accession>J0WLU4</accession>
<organism evidence="1 2">
    <name type="scientific">Auricularia subglabra (strain TFB-10046 / SS5)</name>
    <name type="common">White-rot fungus</name>
    <name type="synonym">Auricularia delicata (strain TFB10046)</name>
    <dbReference type="NCBI Taxonomy" id="717982"/>
    <lineage>
        <taxon>Eukaryota</taxon>
        <taxon>Fungi</taxon>
        <taxon>Dikarya</taxon>
        <taxon>Basidiomycota</taxon>
        <taxon>Agaricomycotina</taxon>
        <taxon>Agaricomycetes</taxon>
        <taxon>Auriculariales</taxon>
        <taxon>Auriculariaceae</taxon>
        <taxon>Auricularia</taxon>
    </lineage>
</organism>
<evidence type="ECO:0008006" key="3">
    <source>
        <dbReference type="Google" id="ProtNLM"/>
    </source>
</evidence>
<dbReference type="EMBL" id="JH688670">
    <property type="protein sequence ID" value="EJD32765.1"/>
    <property type="molecule type" value="Genomic_DNA"/>
</dbReference>
<proteinExistence type="predicted"/>
<sequence length="91" mass="10314">LVQLRMGHVPLNRHLHHINRHDYPTCDACGTSPESVRHYLLECNSYRRQRELMMHSLGHGYDCLDALLSTPTGIKATLKFVAATGQFSTSH</sequence>
<evidence type="ECO:0000313" key="1">
    <source>
        <dbReference type="EMBL" id="EJD32765.1"/>
    </source>
</evidence>
<dbReference type="OrthoDB" id="3267074at2759"/>
<evidence type="ECO:0000313" key="2">
    <source>
        <dbReference type="Proteomes" id="UP000006514"/>
    </source>
</evidence>
<dbReference type="eggNOG" id="ENOG502R2DV">
    <property type="taxonomic scope" value="Eukaryota"/>
</dbReference>
<keyword evidence="2" id="KW-1185">Reference proteome</keyword>
<name>J0WLU4_AURST</name>
<dbReference type="OMA" id="HINRHDY"/>
<dbReference type="InParanoid" id="J0WLU4"/>
<dbReference type="AlphaFoldDB" id="J0WLU4"/>
<reference evidence="2" key="1">
    <citation type="journal article" date="2012" name="Science">
        <title>The Paleozoic origin of enzymatic lignin decomposition reconstructed from 31 fungal genomes.</title>
        <authorList>
            <person name="Floudas D."/>
            <person name="Binder M."/>
            <person name="Riley R."/>
            <person name="Barry K."/>
            <person name="Blanchette R.A."/>
            <person name="Henrissat B."/>
            <person name="Martinez A.T."/>
            <person name="Otillar R."/>
            <person name="Spatafora J.W."/>
            <person name="Yadav J.S."/>
            <person name="Aerts A."/>
            <person name="Benoit I."/>
            <person name="Boyd A."/>
            <person name="Carlson A."/>
            <person name="Copeland A."/>
            <person name="Coutinho P.M."/>
            <person name="de Vries R.P."/>
            <person name="Ferreira P."/>
            <person name="Findley K."/>
            <person name="Foster B."/>
            <person name="Gaskell J."/>
            <person name="Glotzer D."/>
            <person name="Gorecki P."/>
            <person name="Heitman J."/>
            <person name="Hesse C."/>
            <person name="Hori C."/>
            <person name="Igarashi K."/>
            <person name="Jurgens J.A."/>
            <person name="Kallen N."/>
            <person name="Kersten P."/>
            <person name="Kohler A."/>
            <person name="Kuees U."/>
            <person name="Kumar T.K.A."/>
            <person name="Kuo A."/>
            <person name="LaButti K."/>
            <person name="Larrondo L.F."/>
            <person name="Lindquist E."/>
            <person name="Ling A."/>
            <person name="Lombard V."/>
            <person name="Lucas S."/>
            <person name="Lundell T."/>
            <person name="Martin R."/>
            <person name="McLaughlin D.J."/>
            <person name="Morgenstern I."/>
            <person name="Morin E."/>
            <person name="Murat C."/>
            <person name="Nagy L.G."/>
            <person name="Nolan M."/>
            <person name="Ohm R.A."/>
            <person name="Patyshakuliyeva A."/>
            <person name="Rokas A."/>
            <person name="Ruiz-Duenas F.J."/>
            <person name="Sabat G."/>
            <person name="Salamov A."/>
            <person name="Samejima M."/>
            <person name="Schmutz J."/>
            <person name="Slot J.C."/>
            <person name="St John F."/>
            <person name="Stenlid J."/>
            <person name="Sun H."/>
            <person name="Sun S."/>
            <person name="Syed K."/>
            <person name="Tsang A."/>
            <person name="Wiebenga A."/>
            <person name="Young D."/>
            <person name="Pisabarro A."/>
            <person name="Eastwood D.C."/>
            <person name="Martin F."/>
            <person name="Cullen D."/>
            <person name="Grigoriev I.V."/>
            <person name="Hibbett D.S."/>
        </authorList>
    </citation>
    <scope>NUCLEOTIDE SEQUENCE [LARGE SCALE GENOMIC DNA]</scope>
    <source>
        <strain evidence="2">TFB10046</strain>
    </source>
</reference>
<dbReference type="Proteomes" id="UP000006514">
    <property type="component" value="Unassembled WGS sequence"/>
</dbReference>
<dbReference type="KEGG" id="adl:AURDEDRAFT_31291"/>
<feature type="non-terminal residue" evidence="1">
    <location>
        <position position="91"/>
    </location>
</feature>
<feature type="non-terminal residue" evidence="1">
    <location>
        <position position="1"/>
    </location>
</feature>
<protein>
    <recommendedName>
        <fullName evidence="3">Reverse transcriptase zinc-binding domain-containing protein</fullName>
    </recommendedName>
</protein>
<gene>
    <name evidence="1" type="ORF">AURDEDRAFT_31291</name>
</gene>